<sequence length="42" mass="5126">MLLFFLTPYLTFMLKHHWLEGREPHMAGILVDHFYSYKSKLN</sequence>
<dbReference type="Proteomes" id="UP000015104">
    <property type="component" value="Unassembled WGS sequence"/>
</dbReference>
<protein>
    <submittedName>
        <fullName evidence="1">Uncharacterized protein</fullName>
    </submittedName>
</protein>
<evidence type="ECO:0000313" key="1">
    <source>
        <dbReference type="EnsemblMetazoa" id="tetur01g04300.1"/>
    </source>
</evidence>
<dbReference type="EMBL" id="CAEY01000440">
    <property type="status" value="NOT_ANNOTATED_CDS"/>
    <property type="molecule type" value="Genomic_DNA"/>
</dbReference>
<organism evidence="1 2">
    <name type="scientific">Tetranychus urticae</name>
    <name type="common">Two-spotted spider mite</name>
    <dbReference type="NCBI Taxonomy" id="32264"/>
    <lineage>
        <taxon>Eukaryota</taxon>
        <taxon>Metazoa</taxon>
        <taxon>Ecdysozoa</taxon>
        <taxon>Arthropoda</taxon>
        <taxon>Chelicerata</taxon>
        <taxon>Arachnida</taxon>
        <taxon>Acari</taxon>
        <taxon>Acariformes</taxon>
        <taxon>Trombidiformes</taxon>
        <taxon>Prostigmata</taxon>
        <taxon>Eleutherengona</taxon>
        <taxon>Raphignathae</taxon>
        <taxon>Tetranychoidea</taxon>
        <taxon>Tetranychidae</taxon>
        <taxon>Tetranychus</taxon>
    </lineage>
</organism>
<reference evidence="1" key="2">
    <citation type="submission" date="2015-06" db="UniProtKB">
        <authorList>
            <consortium name="EnsemblMetazoa"/>
        </authorList>
    </citation>
    <scope>IDENTIFICATION</scope>
</reference>
<dbReference type="HOGENOM" id="CLU_3261122_0_0_1"/>
<evidence type="ECO:0000313" key="2">
    <source>
        <dbReference type="Proteomes" id="UP000015104"/>
    </source>
</evidence>
<reference evidence="2" key="1">
    <citation type="submission" date="2011-08" db="EMBL/GenBank/DDBJ databases">
        <authorList>
            <person name="Rombauts S."/>
        </authorList>
    </citation>
    <scope>NUCLEOTIDE SEQUENCE</scope>
    <source>
        <strain evidence="2">London</strain>
    </source>
</reference>
<dbReference type="EnsemblMetazoa" id="tetur01g04300.1">
    <property type="protein sequence ID" value="tetur01g04300.1"/>
    <property type="gene ID" value="tetur01g04300"/>
</dbReference>
<name>T1JQS5_TETUR</name>
<keyword evidence="2" id="KW-1185">Reference proteome</keyword>
<proteinExistence type="predicted"/>
<dbReference type="AlphaFoldDB" id="T1JQS5"/>
<accession>T1JQS5</accession>